<reference evidence="2 3" key="1">
    <citation type="journal article" date="2016" name="Nat. Commun.">
        <title>Thousands of microbial genomes shed light on interconnected biogeochemical processes in an aquifer system.</title>
        <authorList>
            <person name="Anantharaman K."/>
            <person name="Brown C.T."/>
            <person name="Hug L.A."/>
            <person name="Sharon I."/>
            <person name="Castelle C.J."/>
            <person name="Probst A.J."/>
            <person name="Thomas B.C."/>
            <person name="Singh A."/>
            <person name="Wilkins M.J."/>
            <person name="Karaoz U."/>
            <person name="Brodie E.L."/>
            <person name="Williams K.H."/>
            <person name="Hubbard S.S."/>
            <person name="Banfield J.F."/>
        </authorList>
    </citation>
    <scope>NUCLEOTIDE SEQUENCE [LARGE SCALE GENOMIC DNA]</scope>
    <source>
        <strain evidence="3">RIFCSPLOWO2_12_FULL_64_10</strain>
    </source>
</reference>
<evidence type="ECO:0000256" key="1">
    <source>
        <dbReference type="SAM" id="SignalP"/>
    </source>
</evidence>
<dbReference type="Gene3D" id="2.60.40.10">
    <property type="entry name" value="Immunoglobulins"/>
    <property type="match status" value="1"/>
</dbReference>
<accession>A0A1F6CA49</accession>
<evidence type="ECO:0008006" key="4">
    <source>
        <dbReference type="Google" id="ProtNLM"/>
    </source>
</evidence>
<gene>
    <name evidence="2" type="ORF">A3F84_14550</name>
</gene>
<proteinExistence type="predicted"/>
<sequence length="803" mass="89179">MIQCSKVWRWVFGVLAMVALVGLLSADAGAQIGTTNSRNLYRSQVWTGFRTWGTQGGTWANFTSRGVPRMTYPGHAYGVYILLAGPDLYEYWGDKGYLSGDQKGETYNNSYGEGVWVLARMPGGEYMTSYTGPRNPTPDIKPMYYDIANSPEKDYGYNTLAPNGLPTSNWWKGGTLQKDAPSGGLPYKVNNFRYRQYVEASRDDEAEQMVFCRWTTRSGVTVTRKSVAFSAQGFDDFFINEITFENTGDSDGDGKADLNGGKGFDLADAYFAVAQAFFVNHAGSAWRYSGGGMPGDAGGVNNFDDWLKYTDGADFADDADHKGRAAYKGLKLTYEYDGDLPLSFDEDTGDPYIDKFRAAYTNQRPLQLNLQEGQLMSYQFVGVAPLAYRDAGASHVFNSRDKGQFVQPKVAEQPQSVRWYKIITTPTTAEDPQIGSMTDKQMYEEMTKGVMAFPTEVGLFHNEQTYGPYDLKVGEKAKVVVAYVAGSGAEFETYSSTGRIKDMAMFARQGVLDQPTRLAKLARGEQAMVNHLKAAQFAYDQHYDIPDAPPDVMPKAQSSPEAQNQLIWSDEADASPHPDDGQADIAKYRVYRSVYQEWGPWELVAEVPVKGAGYDAAKKQYSWTDANSAAGFRYFYSVRAVAKPRNSWTNGKASLADLPKPVQDEMKLGLEGGLGAPEQRTNTSATPVQPITDEVTRMQKKILVVPNPYVINDKERNYGEPYVRFVGLPAKADIFIYSFSGDLVTLIHKGDFPGDVDRGEFKWRLHDANLTGELSTGVYFWVVKSLVPESLGKVQKGTFMLIK</sequence>
<dbReference type="Proteomes" id="UP000178606">
    <property type="component" value="Unassembled WGS sequence"/>
</dbReference>
<feature type="signal peptide" evidence="1">
    <location>
        <begin position="1"/>
        <end position="30"/>
    </location>
</feature>
<keyword evidence="1" id="KW-0732">Signal</keyword>
<feature type="chain" id="PRO_5009523271" description="Fibronectin type-III domain-containing protein" evidence="1">
    <location>
        <begin position="31"/>
        <end position="803"/>
    </location>
</feature>
<evidence type="ECO:0000313" key="2">
    <source>
        <dbReference type="EMBL" id="OGG45902.1"/>
    </source>
</evidence>
<dbReference type="EMBL" id="MFKF01000359">
    <property type="protein sequence ID" value="OGG45902.1"/>
    <property type="molecule type" value="Genomic_DNA"/>
</dbReference>
<evidence type="ECO:0000313" key="3">
    <source>
        <dbReference type="Proteomes" id="UP000178606"/>
    </source>
</evidence>
<protein>
    <recommendedName>
        <fullName evidence="4">Fibronectin type-III domain-containing protein</fullName>
    </recommendedName>
</protein>
<name>A0A1F6CA49_HANXR</name>
<dbReference type="InterPro" id="IPR013783">
    <property type="entry name" value="Ig-like_fold"/>
</dbReference>
<comment type="caution">
    <text evidence="2">The sequence shown here is derived from an EMBL/GenBank/DDBJ whole genome shotgun (WGS) entry which is preliminary data.</text>
</comment>
<organism evidence="2 3">
    <name type="scientific">Handelsmanbacteria sp. (strain RIFCSPLOWO2_12_FULL_64_10)</name>
    <dbReference type="NCBI Taxonomy" id="1817868"/>
    <lineage>
        <taxon>Bacteria</taxon>
        <taxon>Candidatus Handelsmaniibacteriota</taxon>
    </lineage>
</organism>
<dbReference type="AlphaFoldDB" id="A0A1F6CA49"/>